<accession>U2ZUH1</accession>
<dbReference type="eggNOG" id="COG1511">
    <property type="taxonomic scope" value="Bacteria"/>
</dbReference>
<feature type="coiled-coil region" evidence="1">
    <location>
        <begin position="245"/>
        <end position="300"/>
    </location>
</feature>
<sequence length="341" mass="37689">MSKGGVTFTEVKNAVEQLRKQGINPSVDNILKFIGHGSKTTIHKHLKALLRSERGLLGELGLISDDLAGLVIQLHNQLKAESQKVIDVAAERTAAVIAHVKEQLKDEMAQTKELGKELQSRATELTAERQHSNDLSSKLGAAQQEIARLAQQLTDLQGTFEDAKRHIGKLDHDLKTAHENNRHFQDAAATQIKQIRTEHSTEVSKLQAEKHDREATIAELRTSTVELNRQNSELIARLSSEQASTRRLENQSSKLQSEIDQLRRDLSASEIERATAAAKIEMLTSQVQHNQEELKSLNAALVESQRGQAQQEIQNSTLRTELAALQAIAAAGADTPDRTES</sequence>
<evidence type="ECO:0000256" key="1">
    <source>
        <dbReference type="SAM" id="Coils"/>
    </source>
</evidence>
<dbReference type="InterPro" id="IPR021104">
    <property type="entry name" value="KfrA_DNA-bd_N"/>
</dbReference>
<dbReference type="OrthoDB" id="583532at2"/>
<feature type="region of interest" description="Disordered" evidence="2">
    <location>
        <begin position="114"/>
        <end position="134"/>
    </location>
</feature>
<organism evidence="4 5">
    <name type="scientific">Aquipseudomonas alcaligenes (strain ATCC 14909 / DSM 50342 / CCUG 1425 / JCM 20561 / NBRC 14159 / NCIMB 9945 / NCTC 10367 / 1577)</name>
    <name type="common">Pseudomonas alcaligenes</name>
    <dbReference type="NCBI Taxonomy" id="1215092"/>
    <lineage>
        <taxon>Bacteria</taxon>
        <taxon>Pseudomonadati</taxon>
        <taxon>Pseudomonadota</taxon>
        <taxon>Gammaproteobacteria</taxon>
        <taxon>Pseudomonadales</taxon>
        <taxon>Pseudomonadaceae</taxon>
        <taxon>Aquipseudomonas</taxon>
    </lineage>
</organism>
<dbReference type="RefSeq" id="WP_021703125.1">
    <property type="nucleotide sequence ID" value="NZ_BATI01000069.1"/>
</dbReference>
<reference evidence="4" key="1">
    <citation type="submission" date="2024-09" db="EMBL/GenBank/DDBJ databases">
        <title>Whole genome shotgun sequence of Pseudomonas alcaligenes NBRC 14159.</title>
        <authorList>
            <person name="Yoshida I."/>
            <person name="Hosoyama A."/>
            <person name="Tsuchikane K."/>
            <person name="Noguchi M."/>
            <person name="Hirakata S."/>
            <person name="Ando Y."/>
            <person name="Ohji S."/>
            <person name="Yamazoe A."/>
            <person name="Yamazaki S."/>
            <person name="Fujita N."/>
        </authorList>
    </citation>
    <scope>NUCLEOTIDE SEQUENCE</scope>
    <source>
        <strain evidence="4">NBRC 14159</strain>
    </source>
</reference>
<comment type="caution">
    <text evidence="4">The sequence shown here is derived from an EMBL/GenBank/DDBJ whole genome shotgun (WGS) entry which is preliminary data.</text>
</comment>
<dbReference type="Proteomes" id="UP000016560">
    <property type="component" value="Unassembled WGS sequence"/>
</dbReference>
<evidence type="ECO:0000313" key="5">
    <source>
        <dbReference type="Proteomes" id="UP000016560"/>
    </source>
</evidence>
<proteinExistence type="predicted"/>
<keyword evidence="5" id="KW-1185">Reference proteome</keyword>
<dbReference type="EMBL" id="BATI01000069">
    <property type="protein sequence ID" value="GAD65100.1"/>
    <property type="molecule type" value="Genomic_DNA"/>
</dbReference>
<name>U2ZUH1_AQUA1</name>
<evidence type="ECO:0000256" key="2">
    <source>
        <dbReference type="SAM" id="MobiDB-lite"/>
    </source>
</evidence>
<evidence type="ECO:0000259" key="3">
    <source>
        <dbReference type="Pfam" id="PF11740"/>
    </source>
</evidence>
<keyword evidence="1" id="KW-0175">Coiled coil</keyword>
<protein>
    <recommendedName>
        <fullName evidence="3">KfrA N-terminal DNA-binding domain-containing protein</fullName>
    </recommendedName>
</protein>
<dbReference type="Pfam" id="PF11740">
    <property type="entry name" value="KfrA_N"/>
    <property type="match status" value="1"/>
</dbReference>
<evidence type="ECO:0000313" key="4">
    <source>
        <dbReference type="EMBL" id="GAD65100.1"/>
    </source>
</evidence>
<dbReference type="AlphaFoldDB" id="U2ZUH1"/>
<feature type="domain" description="KfrA N-terminal DNA-binding" evidence="3">
    <location>
        <begin position="8"/>
        <end position="117"/>
    </location>
</feature>
<gene>
    <name evidence="4" type="ORF">PA6_069_00040</name>
</gene>